<sequence>MAFEITVLVINNIHGDTLIYGSAIGVQPGVVPSKQTFCPYAFHQRDQRQVQAFDLSQGYDYQNNITEWYHEPRAADYSNVTVLEDVIVNKSGSNLSSQEAIRQPSATYEDGHWTFPYFDCGGGDIWMTTYSSPILALDSSGDITFQGVATIDIELTNLDINQCEIDDTETAQALDVFRGTHNCQPTTQCKSLSQGFRAGSYLCECQDGYYFPNTSATLRAFSGADIEAYFEATNSTSGASQFQCLQCPRGCDTCEDATPCLYQISEAVQALVMFVISIMIIACLIVSVVTFCNRKNLVYVMYGEVDTLACKIQIWPFHLGMVLMYGALLIKTWRISVIFKAGGTTKRVHLPDKALLQRMIPLVVVTVAYLVCWEILDPPKAVTVKTSAELKFFVCEMHWWLYGAFGAEALMLLFGVYLCFTVRKAPAHFNESKFITWATYNAIILGSFILMLTQFVGMSGGPDIVFALLMAQQQVFVTIPMCLIFAPKFWALHKGSTNNDGGTYSNHAVTITGRVKPSLAPSSSRFSESVAVVMTKCSAVQCNPEDFFLTSGTQFESGTMGNTLAVPSTNGPPPSPLSLPSSLAKISSKVSPFHYPDSLPVPESNGFSRQSSSTDA</sequence>
<dbReference type="Pfam" id="PF00003">
    <property type="entry name" value="7tm_3"/>
    <property type="match status" value="1"/>
</dbReference>
<evidence type="ECO:0000256" key="15">
    <source>
        <dbReference type="ARBA" id="ARBA00023273"/>
    </source>
</evidence>
<proteinExistence type="inferred from homology"/>
<keyword evidence="10" id="KW-1015">Disulfide bond</keyword>
<evidence type="ECO:0000256" key="16">
    <source>
        <dbReference type="ARBA" id="ARBA00034104"/>
    </source>
</evidence>
<evidence type="ECO:0000256" key="6">
    <source>
        <dbReference type="ARBA" id="ARBA00022989"/>
    </source>
</evidence>
<evidence type="ECO:0000256" key="13">
    <source>
        <dbReference type="ARBA" id="ARBA00023224"/>
    </source>
</evidence>
<keyword evidence="15" id="KW-0966">Cell projection</keyword>
<evidence type="ECO:0000313" key="20">
    <source>
        <dbReference type="EMBL" id="GFN94517.1"/>
    </source>
</evidence>
<comment type="subcellular location">
    <subcellularLocation>
        <location evidence="1">Cell projection</location>
        <location evidence="1">Neuron projection</location>
    </subcellularLocation>
    <subcellularLocation>
        <location evidence="16">Postsynaptic cell membrane</location>
        <topology evidence="16">Multi-pass membrane protein</topology>
    </subcellularLocation>
</comment>
<gene>
    <name evidence="20" type="ORF">PoB_002102300</name>
</gene>
<feature type="transmembrane region" description="Helical" evidence="18">
    <location>
        <begin position="434"/>
        <end position="452"/>
    </location>
</feature>
<reference evidence="20 21" key="1">
    <citation type="journal article" date="2021" name="Elife">
        <title>Chloroplast acquisition without the gene transfer in kleptoplastic sea slugs, Plakobranchus ocellatus.</title>
        <authorList>
            <person name="Maeda T."/>
            <person name="Takahashi S."/>
            <person name="Yoshida T."/>
            <person name="Shimamura S."/>
            <person name="Takaki Y."/>
            <person name="Nagai Y."/>
            <person name="Toyoda A."/>
            <person name="Suzuki Y."/>
            <person name="Arimoto A."/>
            <person name="Ishii H."/>
            <person name="Satoh N."/>
            <person name="Nishiyama T."/>
            <person name="Hasebe M."/>
            <person name="Maruyama T."/>
            <person name="Minagawa J."/>
            <person name="Obokata J."/>
            <person name="Shigenobu S."/>
        </authorList>
    </citation>
    <scope>NUCLEOTIDE SEQUENCE [LARGE SCALE GENOMIC DNA]</scope>
</reference>
<dbReference type="InterPro" id="IPR054714">
    <property type="entry name" value="GPR158_179_extracellular"/>
</dbReference>
<feature type="region of interest" description="Disordered" evidence="17">
    <location>
        <begin position="594"/>
        <end position="616"/>
    </location>
</feature>
<keyword evidence="12" id="KW-0325">Glycoprotein</keyword>
<dbReference type="PANTHER" id="PTHR32546:SF29">
    <property type="entry name" value="G-PROTEIN COUPLED RECEPTORS FAMILY 3 PROFILE DOMAIN-CONTAINING PROTEIN"/>
    <property type="match status" value="1"/>
</dbReference>
<evidence type="ECO:0000256" key="18">
    <source>
        <dbReference type="SAM" id="Phobius"/>
    </source>
</evidence>
<comment type="similarity">
    <text evidence="2">Belongs to the G-protein coupled receptor 3 family.</text>
</comment>
<feature type="transmembrane region" description="Helical" evidence="18">
    <location>
        <begin position="399"/>
        <end position="422"/>
    </location>
</feature>
<keyword evidence="21" id="KW-1185">Reference proteome</keyword>
<dbReference type="AlphaFoldDB" id="A0AAV3ZI81"/>
<keyword evidence="11 20" id="KW-0675">Receptor</keyword>
<accession>A0AAV3ZI81</accession>
<dbReference type="InterPro" id="IPR043458">
    <property type="entry name" value="GPR158/179"/>
</dbReference>
<evidence type="ECO:0000313" key="21">
    <source>
        <dbReference type="Proteomes" id="UP000735302"/>
    </source>
</evidence>
<evidence type="ECO:0000256" key="4">
    <source>
        <dbReference type="ARBA" id="ARBA00022692"/>
    </source>
</evidence>
<evidence type="ECO:0000256" key="10">
    <source>
        <dbReference type="ARBA" id="ARBA00023157"/>
    </source>
</evidence>
<feature type="compositionally biased region" description="Polar residues" evidence="17">
    <location>
        <begin position="560"/>
        <end position="569"/>
    </location>
</feature>
<keyword evidence="13" id="KW-0807">Transducer</keyword>
<dbReference type="EMBL" id="BLXT01002457">
    <property type="protein sequence ID" value="GFN94517.1"/>
    <property type="molecule type" value="Genomic_DNA"/>
</dbReference>
<evidence type="ECO:0000256" key="14">
    <source>
        <dbReference type="ARBA" id="ARBA00023257"/>
    </source>
</evidence>
<protein>
    <submittedName>
        <fullName evidence="20">G-protein coupled receptor</fullName>
    </submittedName>
</protein>
<name>A0AAV3ZI81_9GAST</name>
<keyword evidence="8" id="KW-0297">G-protein coupled receptor</keyword>
<evidence type="ECO:0000256" key="12">
    <source>
        <dbReference type="ARBA" id="ARBA00023180"/>
    </source>
</evidence>
<feature type="transmembrane region" description="Helical" evidence="18">
    <location>
        <begin position="355"/>
        <end position="376"/>
    </location>
</feature>
<dbReference type="InterPro" id="IPR017978">
    <property type="entry name" value="GPCR_3_C"/>
</dbReference>
<evidence type="ECO:0000256" key="5">
    <source>
        <dbReference type="ARBA" id="ARBA00022729"/>
    </source>
</evidence>
<evidence type="ECO:0000256" key="7">
    <source>
        <dbReference type="ARBA" id="ARBA00023018"/>
    </source>
</evidence>
<feature type="compositionally biased region" description="Polar residues" evidence="17">
    <location>
        <begin position="605"/>
        <end position="616"/>
    </location>
</feature>
<dbReference type="Gene3D" id="3.30.450.20">
    <property type="entry name" value="PAS domain"/>
    <property type="match status" value="1"/>
</dbReference>
<feature type="transmembrane region" description="Helical" evidence="18">
    <location>
        <begin position="271"/>
        <end position="292"/>
    </location>
</feature>
<keyword evidence="4 18" id="KW-0812">Transmembrane</keyword>
<keyword evidence="9 18" id="KW-0472">Membrane</keyword>
<evidence type="ECO:0000259" key="19">
    <source>
        <dbReference type="PROSITE" id="PS50259"/>
    </source>
</evidence>
<keyword evidence="5" id="KW-0732">Signal</keyword>
<dbReference type="CDD" id="cd12913">
    <property type="entry name" value="PDC1_MCP_like"/>
    <property type="match status" value="1"/>
</dbReference>
<evidence type="ECO:0000256" key="1">
    <source>
        <dbReference type="ARBA" id="ARBA00004487"/>
    </source>
</evidence>
<evidence type="ECO:0000256" key="8">
    <source>
        <dbReference type="ARBA" id="ARBA00023040"/>
    </source>
</evidence>
<dbReference type="GO" id="GO:0045211">
    <property type="term" value="C:postsynaptic membrane"/>
    <property type="evidence" value="ECO:0007669"/>
    <property type="project" value="UniProtKB-SubCell"/>
</dbReference>
<keyword evidence="7" id="KW-0770">Synapse</keyword>
<keyword evidence="14" id="KW-0628">Postsynaptic cell membrane</keyword>
<keyword evidence="3" id="KW-1003">Cell membrane</keyword>
<dbReference type="GO" id="GO:0043005">
    <property type="term" value="C:neuron projection"/>
    <property type="evidence" value="ECO:0007669"/>
    <property type="project" value="UniProtKB-SubCell"/>
</dbReference>
<feature type="domain" description="G-protein coupled receptors family 3 profile" evidence="19">
    <location>
        <begin position="299"/>
        <end position="492"/>
    </location>
</feature>
<dbReference type="GO" id="GO:0004930">
    <property type="term" value="F:G protein-coupled receptor activity"/>
    <property type="evidence" value="ECO:0007669"/>
    <property type="project" value="UniProtKB-KW"/>
</dbReference>
<evidence type="ECO:0000256" key="17">
    <source>
        <dbReference type="SAM" id="MobiDB-lite"/>
    </source>
</evidence>
<dbReference type="Proteomes" id="UP000735302">
    <property type="component" value="Unassembled WGS sequence"/>
</dbReference>
<dbReference type="PROSITE" id="PS50259">
    <property type="entry name" value="G_PROTEIN_RECEP_F3_4"/>
    <property type="match status" value="1"/>
</dbReference>
<feature type="transmembrane region" description="Helical" evidence="18">
    <location>
        <begin position="464"/>
        <end position="486"/>
    </location>
</feature>
<comment type="caution">
    <text evidence="20">The sequence shown here is derived from an EMBL/GenBank/DDBJ whole genome shotgun (WGS) entry which is preliminary data.</text>
</comment>
<evidence type="ECO:0000256" key="2">
    <source>
        <dbReference type="ARBA" id="ARBA00007242"/>
    </source>
</evidence>
<evidence type="ECO:0000256" key="3">
    <source>
        <dbReference type="ARBA" id="ARBA00022475"/>
    </source>
</evidence>
<dbReference type="Pfam" id="PF22572">
    <property type="entry name" value="GPR158_179_EC"/>
    <property type="match status" value="1"/>
</dbReference>
<evidence type="ECO:0000256" key="9">
    <source>
        <dbReference type="ARBA" id="ARBA00023136"/>
    </source>
</evidence>
<feature type="region of interest" description="Disordered" evidence="17">
    <location>
        <begin position="560"/>
        <end position="582"/>
    </location>
</feature>
<dbReference type="PANTHER" id="PTHR32546">
    <property type="entry name" value="G-PROTEIN COUPLED RECEPTOR 158-RELATED"/>
    <property type="match status" value="1"/>
</dbReference>
<keyword evidence="6 18" id="KW-1133">Transmembrane helix</keyword>
<evidence type="ECO:0000256" key="11">
    <source>
        <dbReference type="ARBA" id="ARBA00023170"/>
    </source>
</evidence>
<organism evidence="20 21">
    <name type="scientific">Plakobranchus ocellatus</name>
    <dbReference type="NCBI Taxonomy" id="259542"/>
    <lineage>
        <taxon>Eukaryota</taxon>
        <taxon>Metazoa</taxon>
        <taxon>Spiralia</taxon>
        <taxon>Lophotrochozoa</taxon>
        <taxon>Mollusca</taxon>
        <taxon>Gastropoda</taxon>
        <taxon>Heterobranchia</taxon>
        <taxon>Euthyneura</taxon>
        <taxon>Panpulmonata</taxon>
        <taxon>Sacoglossa</taxon>
        <taxon>Placobranchoidea</taxon>
        <taxon>Plakobranchidae</taxon>
        <taxon>Plakobranchus</taxon>
    </lineage>
</organism>